<dbReference type="Proteomes" id="UP001342418">
    <property type="component" value="Chromosome"/>
</dbReference>
<sequence length="66" mass="6767">MTTVSTLLQICALSACLVTQAIPAIGEEQAGIRRALQTMDRPVSALAAQLPTEPAGQCCVLQGAAN</sequence>
<accession>A0ABY5MNN2</accession>
<name>A0ABY5MNN2_9HYPH</name>
<reference evidence="1 2" key="1">
    <citation type="submission" date="2018-07" db="EMBL/GenBank/DDBJ databases">
        <title>Genome sequence of Nitratireductor thuwali#1536.</title>
        <authorList>
            <person name="Michoud G."/>
            <person name="Merlino G."/>
            <person name="Sefrji F.O."/>
            <person name="Daffonchio D."/>
        </authorList>
    </citation>
    <scope>NUCLEOTIDE SEQUENCE [LARGE SCALE GENOMIC DNA]</scope>
    <source>
        <strain evidence="2">Nit1536</strain>
    </source>
</reference>
<protein>
    <submittedName>
        <fullName evidence="1">Uncharacterized protein</fullName>
    </submittedName>
</protein>
<evidence type="ECO:0000313" key="1">
    <source>
        <dbReference type="EMBL" id="UUP18741.1"/>
    </source>
</evidence>
<evidence type="ECO:0000313" key="2">
    <source>
        <dbReference type="Proteomes" id="UP001342418"/>
    </source>
</evidence>
<organism evidence="1 2">
    <name type="scientific">Nitratireductor thuwali</name>
    <dbReference type="NCBI Taxonomy" id="2267699"/>
    <lineage>
        <taxon>Bacteria</taxon>
        <taxon>Pseudomonadati</taxon>
        <taxon>Pseudomonadota</taxon>
        <taxon>Alphaproteobacteria</taxon>
        <taxon>Hyphomicrobiales</taxon>
        <taxon>Phyllobacteriaceae</taxon>
        <taxon>Nitratireductor</taxon>
    </lineage>
</organism>
<proteinExistence type="predicted"/>
<gene>
    <name evidence="1" type="ORF">NTH_03225</name>
</gene>
<keyword evidence="2" id="KW-1185">Reference proteome</keyword>
<dbReference type="RefSeq" id="WP_338530949.1">
    <property type="nucleotide sequence ID" value="NZ_CP030941.1"/>
</dbReference>
<dbReference type="EMBL" id="CP030941">
    <property type="protein sequence ID" value="UUP18741.1"/>
    <property type="molecule type" value="Genomic_DNA"/>
</dbReference>